<evidence type="ECO:0000256" key="1">
    <source>
        <dbReference type="SAM" id="MobiDB-lite"/>
    </source>
</evidence>
<evidence type="ECO:0000313" key="2">
    <source>
        <dbReference type="EMBL" id="NMN96464.1"/>
    </source>
</evidence>
<proteinExistence type="predicted"/>
<reference evidence="2 3" key="1">
    <citation type="submission" date="2019-05" db="EMBL/GenBank/DDBJ databases">
        <authorList>
            <person name="Lee S.D."/>
        </authorList>
    </citation>
    <scope>NUCLEOTIDE SEQUENCE [LARGE SCALE GENOMIC DNA]</scope>
    <source>
        <strain evidence="2 3">YC2-7</strain>
    </source>
</reference>
<dbReference type="Proteomes" id="UP000535543">
    <property type="component" value="Unassembled WGS sequence"/>
</dbReference>
<dbReference type="EMBL" id="VCQU01000005">
    <property type="protein sequence ID" value="NMN96464.1"/>
    <property type="molecule type" value="Genomic_DNA"/>
</dbReference>
<feature type="region of interest" description="Disordered" evidence="1">
    <location>
        <begin position="213"/>
        <end position="242"/>
    </location>
</feature>
<reference evidence="2 3" key="2">
    <citation type="submission" date="2020-06" db="EMBL/GenBank/DDBJ databases">
        <title>Antribacter stalactiti gen. nov., sp. nov., a new member of the family Nacardiaceae isolated from a cave.</title>
        <authorList>
            <person name="Kim I.S."/>
        </authorList>
    </citation>
    <scope>NUCLEOTIDE SEQUENCE [LARGE SCALE GENOMIC DNA]</scope>
    <source>
        <strain evidence="2 3">YC2-7</strain>
    </source>
</reference>
<comment type="caution">
    <text evidence="2">The sequence shown here is derived from an EMBL/GenBank/DDBJ whole genome shotgun (WGS) entry which is preliminary data.</text>
</comment>
<dbReference type="InterPro" id="IPR053847">
    <property type="entry name" value="DUF6928"/>
</dbReference>
<dbReference type="RefSeq" id="WP_169588422.1">
    <property type="nucleotide sequence ID" value="NZ_VCQU01000005.1"/>
</dbReference>
<organism evidence="2 3">
    <name type="scientific">Antrihabitans stalactiti</name>
    <dbReference type="NCBI Taxonomy" id="2584121"/>
    <lineage>
        <taxon>Bacteria</taxon>
        <taxon>Bacillati</taxon>
        <taxon>Actinomycetota</taxon>
        <taxon>Actinomycetes</taxon>
        <taxon>Mycobacteriales</taxon>
        <taxon>Nocardiaceae</taxon>
        <taxon>Antrihabitans</taxon>
    </lineage>
</organism>
<name>A0A848KHB1_9NOCA</name>
<protein>
    <submittedName>
        <fullName evidence="2">Uncharacterized protein</fullName>
    </submittedName>
</protein>
<sequence length="242" mass="26448">MGAKASTIWYVDAPDPVAVLRDHREPDEDAARALAGRLFPGSVIAPRAVGPLSSSAGVDGRGVFIGCYPGITVVCSPQLAIPHPSALPEEWVRPLASEYTHLIAMDPDRAWGAFATWVRGTLRRSFSATTINILEDSGLPLVWERTFWAGERPIAHPPGILPDPQSLPFDPQDFADEANRRSLGFRYSHTPETSGLDPAGIVVCGFELFAEGEEPPRRAAAPQTPDTKSHSMFRWRRRKAES</sequence>
<gene>
    <name evidence="2" type="ORF">FGL95_15590</name>
</gene>
<evidence type="ECO:0000313" key="3">
    <source>
        <dbReference type="Proteomes" id="UP000535543"/>
    </source>
</evidence>
<dbReference type="AlphaFoldDB" id="A0A848KHB1"/>
<dbReference type="Pfam" id="PF21997">
    <property type="entry name" value="DUF6928"/>
    <property type="match status" value="1"/>
</dbReference>
<feature type="compositionally biased region" description="Basic residues" evidence="1">
    <location>
        <begin position="231"/>
        <end position="242"/>
    </location>
</feature>
<keyword evidence="3" id="KW-1185">Reference proteome</keyword>
<accession>A0A848KHB1</accession>